<reference evidence="1 2" key="1">
    <citation type="journal article" date="2019" name="Int. J. Syst. Evol. Microbiol.">
        <title>The Global Catalogue of Microorganisms (GCM) 10K type strain sequencing project: providing services to taxonomists for standard genome sequencing and annotation.</title>
        <authorList>
            <consortium name="The Broad Institute Genomics Platform"/>
            <consortium name="The Broad Institute Genome Sequencing Center for Infectious Disease"/>
            <person name="Wu L."/>
            <person name="Ma J."/>
        </authorList>
    </citation>
    <scope>NUCLEOTIDE SEQUENCE [LARGE SCALE GENOMIC DNA]</scope>
    <source>
        <strain evidence="1 2">JCM 15481</strain>
    </source>
</reference>
<dbReference type="InterPro" id="IPR046214">
    <property type="entry name" value="DUF6247"/>
</dbReference>
<dbReference type="Proteomes" id="UP001500443">
    <property type="component" value="Unassembled WGS sequence"/>
</dbReference>
<dbReference type="EMBL" id="BAAAPF010000047">
    <property type="protein sequence ID" value="GAA2119575.1"/>
    <property type="molecule type" value="Genomic_DNA"/>
</dbReference>
<dbReference type="RefSeq" id="WP_027756778.1">
    <property type="nucleotide sequence ID" value="NZ_BAAAPF010000047.1"/>
</dbReference>
<keyword evidence="2" id="KW-1185">Reference proteome</keyword>
<gene>
    <name evidence="1" type="ORF">GCM10009802_21840</name>
</gene>
<organism evidence="1 2">
    <name type="scientific">Streptomyces synnematoformans</name>
    <dbReference type="NCBI Taxonomy" id="415721"/>
    <lineage>
        <taxon>Bacteria</taxon>
        <taxon>Bacillati</taxon>
        <taxon>Actinomycetota</taxon>
        <taxon>Actinomycetes</taxon>
        <taxon>Kitasatosporales</taxon>
        <taxon>Streptomycetaceae</taxon>
        <taxon>Streptomyces</taxon>
    </lineage>
</organism>
<dbReference type="Pfam" id="PF19760">
    <property type="entry name" value="DUF6247"/>
    <property type="match status" value="1"/>
</dbReference>
<name>A0ABN2XYH9_9ACTN</name>
<proteinExistence type="predicted"/>
<comment type="caution">
    <text evidence="1">The sequence shown here is derived from an EMBL/GenBank/DDBJ whole genome shotgun (WGS) entry which is preliminary data.</text>
</comment>
<protein>
    <submittedName>
        <fullName evidence="1">Uncharacterized protein</fullName>
    </submittedName>
</protein>
<accession>A0ABN2XYH9</accession>
<evidence type="ECO:0000313" key="1">
    <source>
        <dbReference type="EMBL" id="GAA2119575.1"/>
    </source>
</evidence>
<evidence type="ECO:0000313" key="2">
    <source>
        <dbReference type="Proteomes" id="UP001500443"/>
    </source>
</evidence>
<sequence length="117" mass="12695">MTTSAAGQPLIPQPPPTVTALRQAVSQIAPAALPAFARELDQAADQSRQGSELGPLRRFVAQWSVYVYIQRQPDLARQLRHWEDVAESSDAGQVRQAASEIGKMLDDAHAALGIPIR</sequence>